<dbReference type="PANTHER" id="PTHR23150">
    <property type="entry name" value="SULFATASE MODIFYING FACTOR 1, 2"/>
    <property type="match status" value="1"/>
</dbReference>
<dbReference type="STRING" id="5786.F0Z909"/>
<evidence type="ECO:0000259" key="2">
    <source>
        <dbReference type="Pfam" id="PF03781"/>
    </source>
</evidence>
<dbReference type="SUPFAM" id="SSF56436">
    <property type="entry name" value="C-type lectin-like"/>
    <property type="match status" value="1"/>
</dbReference>
<reference evidence="4" key="1">
    <citation type="journal article" date="2011" name="Genome Biol.">
        <title>Comparative genomics of the social amoebae Dictyostelium discoideum and Dictyostelium purpureum.</title>
        <authorList>
            <consortium name="US DOE Joint Genome Institute (JGI-PGF)"/>
            <person name="Sucgang R."/>
            <person name="Kuo A."/>
            <person name="Tian X."/>
            <person name="Salerno W."/>
            <person name="Parikh A."/>
            <person name="Feasley C.L."/>
            <person name="Dalin E."/>
            <person name="Tu H."/>
            <person name="Huang E."/>
            <person name="Barry K."/>
            <person name="Lindquist E."/>
            <person name="Shapiro H."/>
            <person name="Bruce D."/>
            <person name="Schmutz J."/>
            <person name="Salamov A."/>
            <person name="Fey P."/>
            <person name="Gaudet P."/>
            <person name="Anjard C."/>
            <person name="Babu M.M."/>
            <person name="Basu S."/>
            <person name="Bushmanova Y."/>
            <person name="van der Wel H."/>
            <person name="Katoh-Kurasawa M."/>
            <person name="Dinh C."/>
            <person name="Coutinho P.M."/>
            <person name="Saito T."/>
            <person name="Elias M."/>
            <person name="Schaap P."/>
            <person name="Kay R.R."/>
            <person name="Henrissat B."/>
            <person name="Eichinger L."/>
            <person name="Rivero F."/>
            <person name="Putnam N.H."/>
            <person name="West C.M."/>
            <person name="Loomis W.F."/>
            <person name="Chisholm R.L."/>
            <person name="Shaulsky G."/>
            <person name="Strassmann J.E."/>
            <person name="Queller D.C."/>
            <person name="Kuspa A."/>
            <person name="Grigoriev I.V."/>
        </authorList>
    </citation>
    <scope>NUCLEOTIDE SEQUENCE [LARGE SCALE GENOMIC DNA]</scope>
    <source>
        <strain evidence="4">QSDP1</strain>
    </source>
</reference>
<organism evidence="3 4">
    <name type="scientific">Dictyostelium purpureum</name>
    <name type="common">Slime mold</name>
    <dbReference type="NCBI Taxonomy" id="5786"/>
    <lineage>
        <taxon>Eukaryota</taxon>
        <taxon>Amoebozoa</taxon>
        <taxon>Evosea</taxon>
        <taxon>Eumycetozoa</taxon>
        <taxon>Dictyostelia</taxon>
        <taxon>Dictyosteliales</taxon>
        <taxon>Dictyosteliaceae</taxon>
        <taxon>Dictyostelium</taxon>
    </lineage>
</organism>
<dbReference type="VEuPathDB" id="AmoebaDB:DICPUDRAFT_91204"/>
<feature type="chain" id="PRO_5003264960" description="Sulfatase-modifying factor enzyme-like domain-containing protein" evidence="1">
    <location>
        <begin position="21"/>
        <end position="470"/>
    </location>
</feature>
<dbReference type="InterPro" id="IPR016187">
    <property type="entry name" value="CTDL_fold"/>
</dbReference>
<dbReference type="FunFam" id="3.90.1580.10:FF:000012">
    <property type="entry name" value="Protein PvdO"/>
    <property type="match status" value="1"/>
</dbReference>
<name>F0Z909_DICPU</name>
<dbReference type="GeneID" id="10509817"/>
<protein>
    <recommendedName>
        <fullName evidence="2">Sulfatase-modifying factor enzyme-like domain-containing protein</fullName>
    </recommendedName>
</protein>
<dbReference type="AlphaFoldDB" id="F0Z909"/>
<keyword evidence="4" id="KW-1185">Reference proteome</keyword>
<dbReference type="InterPro" id="IPR042095">
    <property type="entry name" value="SUMF_sf"/>
</dbReference>
<feature type="signal peptide" evidence="1">
    <location>
        <begin position="1"/>
        <end position="20"/>
    </location>
</feature>
<keyword evidence="1" id="KW-0732">Signal</keyword>
<dbReference type="Gene3D" id="3.90.1580.10">
    <property type="entry name" value="paralog of FGE (formylglycine-generating enzyme)"/>
    <property type="match status" value="1"/>
</dbReference>
<dbReference type="RefSeq" id="XP_003283912.1">
    <property type="nucleotide sequence ID" value="XM_003283864.1"/>
</dbReference>
<sequence length="470" mass="54763">MKIIKSLILIIFLSIGYCYGNSEISNGIRKIQESMKNFEVDGCKIVFDKVSKETKGFKENCLQTYLSKKNNGNEYNFINNFVRPKVESLLEESSFLLKRCNSDDYDDNHLGLERGQRLRDFLKEWSSSLDLLCNIVISGSYVPMVFGLDNVKKSRAIIECQDLDTPFNHFRDCYDAYCPEMVVIPSGSFVMGGTDEEHRALGVDEHIWPWDQPRHQVNIKKKFAIGKYEITLRQFREFIKETGYRMPIGATTVLRVYNNRTGTLDTRVLFTEGLHYEAPGDDFAQTENHPVVAVRREDAREFAKWLSIKTGQTYRLPYEAEWEYVTRANQGYQYYIWGNTTEGGCRYSNCFDLDSFDRFQFKFDHFECRDGEKTSARVGKYLPNQFGIHDLLANAREWVDDCWHYGYEGAPCDGSRWGEENNGICYFGVLRGGSFFYNTYNVRIAYRNAYFSSQARSSMWGFRLVREINE</sequence>
<dbReference type="KEGG" id="dpp:DICPUDRAFT_91204"/>
<dbReference type="Proteomes" id="UP000001064">
    <property type="component" value="Unassembled WGS sequence"/>
</dbReference>
<evidence type="ECO:0000313" key="4">
    <source>
        <dbReference type="Proteomes" id="UP000001064"/>
    </source>
</evidence>
<accession>F0Z909</accession>
<gene>
    <name evidence="3" type="ORF">DICPUDRAFT_91204</name>
</gene>
<feature type="domain" description="Sulfatase-modifying factor enzyme-like" evidence="2">
    <location>
        <begin position="178"/>
        <end position="466"/>
    </location>
</feature>
<evidence type="ECO:0000313" key="3">
    <source>
        <dbReference type="EMBL" id="EGC39577.1"/>
    </source>
</evidence>
<proteinExistence type="predicted"/>
<dbReference type="OrthoDB" id="659at2759"/>
<dbReference type="GO" id="GO:0120147">
    <property type="term" value="F:formylglycine-generating oxidase activity"/>
    <property type="evidence" value="ECO:0000318"/>
    <property type="project" value="GO_Central"/>
</dbReference>
<dbReference type="EMBL" id="GL870955">
    <property type="protein sequence ID" value="EGC39577.1"/>
    <property type="molecule type" value="Genomic_DNA"/>
</dbReference>
<dbReference type="InterPro" id="IPR051043">
    <property type="entry name" value="Sulfatase_Mod_Factor_Kinase"/>
</dbReference>
<dbReference type="PANTHER" id="PTHR23150:SF19">
    <property type="entry name" value="FORMYLGLYCINE-GENERATING ENZYME"/>
    <property type="match status" value="1"/>
</dbReference>
<dbReference type="InterPro" id="IPR005532">
    <property type="entry name" value="SUMF_dom"/>
</dbReference>
<evidence type="ECO:0000256" key="1">
    <source>
        <dbReference type="SAM" id="SignalP"/>
    </source>
</evidence>
<dbReference type="InParanoid" id="F0Z909"/>
<dbReference type="Pfam" id="PF03781">
    <property type="entry name" value="FGE-sulfatase"/>
    <property type="match status" value="1"/>
</dbReference>